<comment type="cofactor">
    <cofactor evidence="1">
        <name>FAD</name>
        <dbReference type="ChEBI" id="CHEBI:57692"/>
    </cofactor>
</comment>
<dbReference type="InterPro" id="IPR007867">
    <property type="entry name" value="GMC_OxRtase_C"/>
</dbReference>
<evidence type="ECO:0000259" key="6">
    <source>
        <dbReference type="PROSITE" id="PS51379"/>
    </source>
</evidence>
<dbReference type="PROSITE" id="PS51379">
    <property type="entry name" value="4FE4S_FER_2"/>
    <property type="match status" value="1"/>
</dbReference>
<dbReference type="Gene3D" id="3.50.50.60">
    <property type="entry name" value="FAD/NAD(P)-binding domain"/>
    <property type="match status" value="2"/>
</dbReference>
<proteinExistence type="inferred from homology"/>
<dbReference type="PANTHER" id="PTHR42784">
    <property type="entry name" value="PYRANOSE 2-OXIDASE"/>
    <property type="match status" value="1"/>
</dbReference>
<evidence type="ECO:0000256" key="3">
    <source>
        <dbReference type="ARBA" id="ARBA00022630"/>
    </source>
</evidence>
<dbReference type="PANTHER" id="PTHR42784:SF1">
    <property type="entry name" value="PYRANOSE 2-OXIDASE"/>
    <property type="match status" value="1"/>
</dbReference>
<gene>
    <name evidence="7" type="ORF">J2D75_06555</name>
</gene>
<dbReference type="InterPro" id="IPR017896">
    <property type="entry name" value="4Fe4S_Fe-S-bd"/>
</dbReference>
<comment type="similarity">
    <text evidence="2">Belongs to the GMC oxidoreductase family.</text>
</comment>
<dbReference type="InterPro" id="IPR051473">
    <property type="entry name" value="P2Ox-like"/>
</dbReference>
<comment type="caution">
    <text evidence="7">The sequence shown here is derived from an EMBL/GenBank/DDBJ whole genome shotgun (WGS) entry which is preliminary data.</text>
</comment>
<reference evidence="7 8" key="1">
    <citation type="submission" date="2021-03" db="EMBL/GenBank/DDBJ databases">
        <title>The complete genome sequence of Acetobacter suratthaniensis TBRC 1719.</title>
        <authorList>
            <person name="Charoenyingcharoen P."/>
            <person name="Yukphan P."/>
        </authorList>
    </citation>
    <scope>NUCLEOTIDE SEQUENCE [LARGE SCALE GENOMIC DNA]</scope>
    <source>
        <strain evidence="7 8">TBRC 1719</strain>
    </source>
</reference>
<dbReference type="RefSeq" id="WP_207853979.1">
    <property type="nucleotide sequence ID" value="NZ_JAFVMG010000005.1"/>
</dbReference>
<keyword evidence="5" id="KW-0560">Oxidoreductase</keyword>
<dbReference type="EMBL" id="JAFVMG010000005">
    <property type="protein sequence ID" value="MBO1328134.1"/>
    <property type="molecule type" value="Genomic_DNA"/>
</dbReference>
<feature type="domain" description="4Fe-4S ferredoxin-type" evidence="6">
    <location>
        <begin position="203"/>
        <end position="232"/>
    </location>
</feature>
<keyword evidence="4" id="KW-0274">FAD</keyword>
<dbReference type="SUPFAM" id="SSF51905">
    <property type="entry name" value="FAD/NAD(P)-binding domain"/>
    <property type="match status" value="1"/>
</dbReference>
<evidence type="ECO:0000256" key="4">
    <source>
        <dbReference type="ARBA" id="ARBA00022827"/>
    </source>
</evidence>
<protein>
    <submittedName>
        <fullName evidence="7">GMC family oxidoreductase</fullName>
    </submittedName>
</protein>
<sequence length="553" mass="62568">MEHFDVCIIGAGLTGLLSARKFLKEGKKVLLVERGSEYRPSMDDRETWWQECVTSDEMSKDGRILTRNTFPGSEEKFPDLVSCDTRNAPWNFQYNMWHGIGGSAQMWSGMSWRLAPHDFRLKEIFGHGEDWPVSYEELAPFYDEAETLMEVSGPSPDETSSYRFWPWKNNFRYKPFRLSYLDRCFQDSIGDIGQLVMQPHAVRNLPAEEGGCVGAKTCVSCCPTGAIFKARERLFDDIVMDDNLDLRVETCCVRLEWDTAAGKITKAVLREKDSKEEYAVSASLFFLCANALENITLIQRSEVMNNKRFGRSADMVGRYFSSHGAFTWSVLMEKPVYPTRGRPTHGSIIEWVERQAEDRRNGVLMEVWQSDFFRGYHPKEHFEKDVAAGHWGGTLFKRLSDFERRFAISLIFETDMSHTKAVTLSPDHVDHYGLPVPLVSLSLNDQDERTIRFGLGKVDEISACAGIDSLEPIGYGFNGNHPLGGLRMSDSPETGVVDRFGRSHDFQNLYILGGGMFCSTGSFNPTLTIAALTLRTLQDDPRLQDSDAEGSNG</sequence>
<organism evidence="7 8">
    <name type="scientific">Acetobacter suratthaniensis</name>
    <dbReference type="NCBI Taxonomy" id="1502841"/>
    <lineage>
        <taxon>Bacteria</taxon>
        <taxon>Pseudomonadati</taxon>
        <taxon>Pseudomonadota</taxon>
        <taxon>Alphaproteobacteria</taxon>
        <taxon>Acetobacterales</taxon>
        <taxon>Acetobacteraceae</taxon>
        <taxon>Acetobacter</taxon>
    </lineage>
</organism>
<dbReference type="Proteomes" id="UP000664399">
    <property type="component" value="Unassembled WGS sequence"/>
</dbReference>
<dbReference type="InterPro" id="IPR036188">
    <property type="entry name" value="FAD/NAD-bd_sf"/>
</dbReference>
<dbReference type="Pfam" id="PF05199">
    <property type="entry name" value="GMC_oxred_C"/>
    <property type="match status" value="1"/>
</dbReference>
<keyword evidence="8" id="KW-1185">Reference proteome</keyword>
<evidence type="ECO:0000256" key="5">
    <source>
        <dbReference type="ARBA" id="ARBA00023002"/>
    </source>
</evidence>
<keyword evidence="3" id="KW-0285">Flavoprotein</keyword>
<name>A0ABS3LKJ9_9PROT</name>
<evidence type="ECO:0000313" key="8">
    <source>
        <dbReference type="Proteomes" id="UP000664399"/>
    </source>
</evidence>
<evidence type="ECO:0000256" key="1">
    <source>
        <dbReference type="ARBA" id="ARBA00001974"/>
    </source>
</evidence>
<evidence type="ECO:0000256" key="2">
    <source>
        <dbReference type="ARBA" id="ARBA00010790"/>
    </source>
</evidence>
<accession>A0ABS3LKJ9</accession>
<evidence type="ECO:0000313" key="7">
    <source>
        <dbReference type="EMBL" id="MBO1328134.1"/>
    </source>
</evidence>